<dbReference type="EMBL" id="JAGFBR010000096">
    <property type="protein sequence ID" value="KAH0447353.1"/>
    <property type="molecule type" value="Genomic_DNA"/>
</dbReference>
<gene>
    <name evidence="15" type="ORF">IEQ34_023235</name>
    <name evidence="14" type="ORF">IEQ34_023767</name>
    <name evidence="13" type="ORF">IEQ34_023810</name>
    <name evidence="12" type="ORF">IEQ34_023925</name>
    <name evidence="11" type="ORF">IEQ34_023993</name>
    <name evidence="10" type="ORF">IEQ34_024128</name>
    <name evidence="9" type="ORF">IEQ34_024277</name>
    <name evidence="8" type="ORF">IEQ34_024531</name>
    <name evidence="7" type="ORF">IEQ34_024658</name>
    <name evidence="5" type="ORF">IEQ34_025295</name>
    <name evidence="6" type="ORF">IEQ34_025317</name>
    <name evidence="4" type="ORF">IEQ34_025328</name>
    <name evidence="3" type="ORF">IEQ34_025937</name>
    <name evidence="2" type="ORF">IEQ34_025982</name>
    <name evidence="1" type="ORF">IEQ34_026218</name>
</gene>
<evidence type="ECO:0000313" key="2">
    <source>
        <dbReference type="EMBL" id="KAH0439010.1"/>
    </source>
</evidence>
<dbReference type="AlphaFoldDB" id="A0AAV7FUV2"/>
<dbReference type="Pfam" id="PF05919">
    <property type="entry name" value="Mitovir_RNA_pol"/>
    <property type="match status" value="1"/>
</dbReference>
<protein>
    <submittedName>
        <fullName evidence="11">Uncharacterized protein</fullName>
    </submittedName>
</protein>
<evidence type="ECO:0000313" key="8">
    <source>
        <dbReference type="EMBL" id="KAH0446643.1"/>
    </source>
</evidence>
<dbReference type="EMBL" id="JAGFBR010000191">
    <property type="protein sequence ID" value="KAH0446515.1"/>
    <property type="molecule type" value="Genomic_DNA"/>
</dbReference>
<dbReference type="EMBL" id="JAGFBR010000106">
    <property type="protein sequence ID" value="KAH0447244.1"/>
    <property type="molecule type" value="Genomic_DNA"/>
</dbReference>
<evidence type="ECO:0000313" key="1">
    <source>
        <dbReference type="EMBL" id="KAH0437547.1"/>
    </source>
</evidence>
<reference evidence="11" key="2">
    <citation type="submission" date="2021-03" db="EMBL/GenBank/DDBJ databases">
        <authorList>
            <person name="Zhang Y."/>
            <person name="Zhang G.-Q."/>
            <person name="Huang T."/>
            <person name="Niu S.-C."/>
            <person name="Liu Z.-J."/>
        </authorList>
    </citation>
    <scope>NUCLEOTIDE SEQUENCE</scope>
    <source>
        <strain evidence="11">Lindl</strain>
        <tissue evidence="11">Fresh leaves</tissue>
    </source>
</reference>
<keyword evidence="16" id="KW-1185">Reference proteome</keyword>
<evidence type="ECO:0000313" key="6">
    <source>
        <dbReference type="EMBL" id="KAH0445863.1"/>
    </source>
</evidence>
<evidence type="ECO:0000313" key="11">
    <source>
        <dbReference type="EMBL" id="KAH0447182.1"/>
    </source>
</evidence>
<dbReference type="EMBL" id="JAGFBR010000354">
    <property type="protein sequence ID" value="KAH0445863.1"/>
    <property type="molecule type" value="Genomic_DNA"/>
</dbReference>
<dbReference type="EMBL" id="JAGFBR010000666">
    <property type="protein sequence ID" value="KAH0439010.1"/>
    <property type="molecule type" value="Genomic_DNA"/>
</dbReference>
<evidence type="ECO:0000313" key="13">
    <source>
        <dbReference type="EMBL" id="KAH0447353.1"/>
    </source>
</evidence>
<evidence type="ECO:0000313" key="3">
    <source>
        <dbReference type="EMBL" id="KAH0439133.1"/>
    </source>
</evidence>
<sequence>MNVLSKLKTDGTFHQRAPLERLHGKRILYSYDLKAATDTLPAVLSGSMLVGLLGDDFGRTWLHMMTATGFRTPDRIRGRKRSNLRGTQFFRELGVTSLLVSYRLRGASYRVSSGYQRPGDGNDTGCCSIRLVAYGRILSSCGRGSRLL</sequence>
<dbReference type="EMBL" id="JAGFBR010000093">
    <property type="protein sequence ID" value="KAH0447405.1"/>
    <property type="molecule type" value="Genomic_DNA"/>
</dbReference>
<evidence type="ECO:0000313" key="10">
    <source>
        <dbReference type="EMBL" id="KAH0447036.1"/>
    </source>
</evidence>
<dbReference type="EMBL" id="JAGFBR010000144">
    <property type="protein sequence ID" value="KAH0446882.1"/>
    <property type="molecule type" value="Genomic_DNA"/>
</dbReference>
<accession>A0AAV7FUV2</accession>
<dbReference type="EMBL" id="JAGFBR010000719">
    <property type="protein sequence ID" value="KAH0437547.1"/>
    <property type="molecule type" value="Genomic_DNA"/>
</dbReference>
<evidence type="ECO:0000313" key="5">
    <source>
        <dbReference type="EMBL" id="KAH0445841.1"/>
    </source>
</evidence>
<evidence type="ECO:0000313" key="4">
    <source>
        <dbReference type="EMBL" id="KAH0445562.1"/>
    </source>
</evidence>
<dbReference type="EMBL" id="JAGFBR010000658">
    <property type="protein sequence ID" value="KAH0439133.1"/>
    <property type="molecule type" value="Genomic_DNA"/>
</dbReference>
<dbReference type="EMBL" id="JAGFBR010000112">
    <property type="protein sequence ID" value="KAH0447182.1"/>
    <property type="molecule type" value="Genomic_DNA"/>
</dbReference>
<comment type="caution">
    <text evidence="11">The sequence shown here is derived from an EMBL/GenBank/DDBJ whole genome shotgun (WGS) entry which is preliminary data.</text>
</comment>
<dbReference type="EMBL" id="JAGFBR010000355">
    <property type="protein sequence ID" value="KAH0445562.1"/>
    <property type="molecule type" value="Genomic_DNA"/>
</dbReference>
<reference evidence="11 16" key="1">
    <citation type="journal article" date="2021" name="Hortic Res">
        <title>Chromosome-scale assembly of the Dendrobium chrysotoxum genome enhances the understanding of orchid evolution.</title>
        <authorList>
            <person name="Zhang Y."/>
            <person name="Zhang G.Q."/>
            <person name="Zhang D."/>
            <person name="Liu X.D."/>
            <person name="Xu X.Y."/>
            <person name="Sun W.H."/>
            <person name="Yu X."/>
            <person name="Zhu X."/>
            <person name="Wang Z.W."/>
            <person name="Zhao X."/>
            <person name="Zhong W.Y."/>
            <person name="Chen H."/>
            <person name="Yin W.L."/>
            <person name="Huang T."/>
            <person name="Niu S.C."/>
            <person name="Liu Z.J."/>
        </authorList>
    </citation>
    <scope>NUCLEOTIDE SEQUENCE [LARGE SCALE GENOMIC DNA]</scope>
    <source>
        <strain evidence="11">Lindl</strain>
    </source>
</reference>
<name>A0AAV7FUV2_DENCH</name>
<dbReference type="EMBL" id="JAGFBR010000172">
    <property type="protein sequence ID" value="KAH0446643.1"/>
    <property type="molecule type" value="Genomic_DNA"/>
</dbReference>
<evidence type="ECO:0000313" key="7">
    <source>
        <dbReference type="EMBL" id="KAH0446515.1"/>
    </source>
</evidence>
<evidence type="ECO:0000313" key="15">
    <source>
        <dbReference type="EMBL" id="KAH0447929.1"/>
    </source>
</evidence>
<dbReference type="EMBL" id="JAGFBR010000126">
    <property type="protein sequence ID" value="KAH0447036.1"/>
    <property type="molecule type" value="Genomic_DNA"/>
</dbReference>
<dbReference type="EMBL" id="JAGFBR010000354">
    <property type="protein sequence ID" value="KAH0445841.1"/>
    <property type="molecule type" value="Genomic_DNA"/>
</dbReference>
<dbReference type="EMBL" id="JAGFBR010000039">
    <property type="protein sequence ID" value="KAH0447929.1"/>
    <property type="molecule type" value="Genomic_DNA"/>
</dbReference>
<dbReference type="InterPro" id="IPR008686">
    <property type="entry name" value="RNA_pol_mitovir"/>
</dbReference>
<evidence type="ECO:0000313" key="12">
    <source>
        <dbReference type="EMBL" id="KAH0447244.1"/>
    </source>
</evidence>
<proteinExistence type="predicted"/>
<organism evidence="11 16">
    <name type="scientific">Dendrobium chrysotoxum</name>
    <name type="common">Orchid</name>
    <dbReference type="NCBI Taxonomy" id="161865"/>
    <lineage>
        <taxon>Eukaryota</taxon>
        <taxon>Viridiplantae</taxon>
        <taxon>Streptophyta</taxon>
        <taxon>Embryophyta</taxon>
        <taxon>Tracheophyta</taxon>
        <taxon>Spermatophyta</taxon>
        <taxon>Magnoliopsida</taxon>
        <taxon>Liliopsida</taxon>
        <taxon>Asparagales</taxon>
        <taxon>Orchidaceae</taxon>
        <taxon>Epidendroideae</taxon>
        <taxon>Malaxideae</taxon>
        <taxon>Dendrobiinae</taxon>
        <taxon>Dendrobium</taxon>
    </lineage>
</organism>
<dbReference type="Proteomes" id="UP000775213">
    <property type="component" value="Unassembled WGS sequence"/>
</dbReference>
<evidence type="ECO:0000313" key="9">
    <source>
        <dbReference type="EMBL" id="KAH0446882.1"/>
    </source>
</evidence>
<evidence type="ECO:0000313" key="16">
    <source>
        <dbReference type="Proteomes" id="UP000775213"/>
    </source>
</evidence>
<evidence type="ECO:0000313" key="14">
    <source>
        <dbReference type="EMBL" id="KAH0447405.1"/>
    </source>
</evidence>